<feature type="transmembrane region" description="Helical" evidence="2">
    <location>
        <begin position="6"/>
        <end position="25"/>
    </location>
</feature>
<evidence type="ECO:0008006" key="5">
    <source>
        <dbReference type="Google" id="ProtNLM"/>
    </source>
</evidence>
<evidence type="ECO:0000256" key="1">
    <source>
        <dbReference type="SAM" id="MobiDB-lite"/>
    </source>
</evidence>
<proteinExistence type="predicted"/>
<reference evidence="3 4" key="1">
    <citation type="journal article" date="2020" name="Microbiol. Resour. Announc.">
        <title>Draft Genome Sequence of a Cladosporium Species Isolated from the Mesophotic Ascidian Didemnum maculosum.</title>
        <authorList>
            <person name="Gioti A."/>
            <person name="Siaperas R."/>
            <person name="Nikolaivits E."/>
            <person name="Le Goff G."/>
            <person name="Ouazzani J."/>
            <person name="Kotoulas G."/>
            <person name="Topakas E."/>
        </authorList>
    </citation>
    <scope>NUCLEOTIDE SEQUENCE [LARGE SCALE GENOMIC DNA]</scope>
    <source>
        <strain evidence="3 4">TM138-S3</strain>
    </source>
</reference>
<protein>
    <recommendedName>
        <fullName evidence="5">Acid phosphatase-like protein</fullName>
    </recommendedName>
</protein>
<keyword evidence="2" id="KW-0812">Transmembrane</keyword>
<keyword evidence="2" id="KW-1133">Transmembrane helix</keyword>
<comment type="caution">
    <text evidence="3">The sequence shown here is derived from an EMBL/GenBank/DDBJ whole genome shotgun (WGS) entry which is preliminary data.</text>
</comment>
<evidence type="ECO:0000256" key="2">
    <source>
        <dbReference type="SAM" id="Phobius"/>
    </source>
</evidence>
<evidence type="ECO:0000313" key="3">
    <source>
        <dbReference type="EMBL" id="KAL1589299.1"/>
    </source>
</evidence>
<keyword evidence="4" id="KW-1185">Reference proteome</keyword>
<feature type="region of interest" description="Disordered" evidence="1">
    <location>
        <begin position="169"/>
        <end position="244"/>
    </location>
</feature>
<dbReference type="Proteomes" id="UP000803884">
    <property type="component" value="Unassembled WGS sequence"/>
</dbReference>
<accession>A0AB34KW94</accession>
<feature type="compositionally biased region" description="Basic and acidic residues" evidence="1">
    <location>
        <begin position="233"/>
        <end position="244"/>
    </location>
</feature>
<gene>
    <name evidence="3" type="ORF">WHR41_02337</name>
</gene>
<dbReference type="AlphaFoldDB" id="A0AB34KW94"/>
<dbReference type="EMBL" id="JAAQHG020000005">
    <property type="protein sequence ID" value="KAL1589299.1"/>
    <property type="molecule type" value="Genomic_DNA"/>
</dbReference>
<organism evidence="3 4">
    <name type="scientific">Cladosporium halotolerans</name>
    <dbReference type="NCBI Taxonomy" id="1052096"/>
    <lineage>
        <taxon>Eukaryota</taxon>
        <taxon>Fungi</taxon>
        <taxon>Dikarya</taxon>
        <taxon>Ascomycota</taxon>
        <taxon>Pezizomycotina</taxon>
        <taxon>Dothideomycetes</taxon>
        <taxon>Dothideomycetidae</taxon>
        <taxon>Cladosporiales</taxon>
        <taxon>Cladosporiaceae</taxon>
        <taxon>Cladosporium</taxon>
    </lineage>
</organism>
<dbReference type="GeneID" id="96003781"/>
<dbReference type="RefSeq" id="XP_069232404.1">
    <property type="nucleotide sequence ID" value="XM_069370943.1"/>
</dbReference>
<name>A0AB34KW94_9PEZI</name>
<evidence type="ECO:0000313" key="4">
    <source>
        <dbReference type="Proteomes" id="UP000803884"/>
    </source>
</evidence>
<feature type="compositionally biased region" description="Polar residues" evidence="1">
    <location>
        <begin position="220"/>
        <end position="232"/>
    </location>
</feature>
<keyword evidence="2" id="KW-0472">Membrane</keyword>
<sequence length="244" mass="26664">MTGWGVFLIIIVLLLIFGSAGWIGYSHYRARRLGLPPPNFNPFNRSTRDPTAYRAPAPAPGGIQGWLLDKWDALRNRRTAGGAYESTSYGANRGRDRRGFGALDPDEAWDARVGTEADHGGYYEEQELGLQDPNSGPYGGRGYGEVGVAGIPEDRGRNVSRQRELDHRYDEEVHGAGQARNPFGDDNEAVSMRTASPRPMVDTAPGRGKDRAVSAHRKGQSSLGTTGSADNSPTERRSMFKEDV</sequence>